<feature type="region of interest" description="Disordered" evidence="1">
    <location>
        <begin position="137"/>
        <end position="204"/>
    </location>
</feature>
<feature type="compositionally biased region" description="Basic residues" evidence="1">
    <location>
        <begin position="137"/>
        <end position="148"/>
    </location>
</feature>
<evidence type="ECO:0000256" key="1">
    <source>
        <dbReference type="SAM" id="MobiDB-lite"/>
    </source>
</evidence>
<organism evidence="2">
    <name type="scientific">bioreactor metagenome</name>
    <dbReference type="NCBI Taxonomy" id="1076179"/>
    <lineage>
        <taxon>unclassified sequences</taxon>
        <taxon>metagenomes</taxon>
        <taxon>ecological metagenomes</taxon>
    </lineage>
</organism>
<sequence>MQRRAGKALNGAERAGAPEEERKAQPHRRQLQKGQRVLGRGRSATLGGGWLVAPGTLAVVERIAVDRHDDQHHQRQTGAAQAGNTPRARGRGNAGHEHRRRGPSQVARNAVHGKAVAQALGGHALVENGEVHRMKRRIAQTRQQRRQNQRGIAAGRACHHARRDEARQRKEQHRPRAHAVHDKARQHLPHARDHEEHRHQQPKL</sequence>
<accession>A0A644Y6F6</accession>
<name>A0A644Y6F6_9ZZZZ</name>
<evidence type="ECO:0000313" key="2">
    <source>
        <dbReference type="EMBL" id="MPM24030.1"/>
    </source>
</evidence>
<reference evidence="2" key="1">
    <citation type="submission" date="2019-08" db="EMBL/GenBank/DDBJ databases">
        <authorList>
            <person name="Kucharzyk K."/>
            <person name="Murdoch R.W."/>
            <person name="Higgins S."/>
            <person name="Loffler F."/>
        </authorList>
    </citation>
    <scope>NUCLEOTIDE SEQUENCE</scope>
</reference>
<proteinExistence type="predicted"/>
<dbReference type="AlphaFoldDB" id="A0A644Y6F6"/>
<feature type="region of interest" description="Disordered" evidence="1">
    <location>
        <begin position="1"/>
        <end position="46"/>
    </location>
</feature>
<dbReference type="EMBL" id="VSSQ01004169">
    <property type="protein sequence ID" value="MPM24030.1"/>
    <property type="molecule type" value="Genomic_DNA"/>
</dbReference>
<feature type="region of interest" description="Disordered" evidence="1">
    <location>
        <begin position="68"/>
        <end position="107"/>
    </location>
</feature>
<protein>
    <submittedName>
        <fullName evidence="2">Uncharacterized protein</fullName>
    </submittedName>
</protein>
<comment type="caution">
    <text evidence="2">The sequence shown here is derived from an EMBL/GenBank/DDBJ whole genome shotgun (WGS) entry which is preliminary data.</text>
</comment>
<gene>
    <name evidence="2" type="ORF">SDC9_70507</name>
</gene>
<feature type="compositionally biased region" description="Basic and acidic residues" evidence="1">
    <location>
        <begin position="179"/>
        <end position="204"/>
    </location>
</feature>